<accession>A0A2H0U9A5</accession>
<dbReference type="InterPro" id="IPR005320">
    <property type="entry name" value="Peptidase_S51"/>
</dbReference>
<evidence type="ECO:0000313" key="5">
    <source>
        <dbReference type="EMBL" id="PIR82977.1"/>
    </source>
</evidence>
<evidence type="ECO:0000256" key="2">
    <source>
        <dbReference type="ARBA" id="ARBA00022670"/>
    </source>
</evidence>
<dbReference type="GO" id="GO:0006508">
    <property type="term" value="P:proteolysis"/>
    <property type="evidence" value="ECO:0007669"/>
    <property type="project" value="UniProtKB-KW"/>
</dbReference>
<comment type="caution">
    <text evidence="5">The sequence shown here is derived from an EMBL/GenBank/DDBJ whole genome shotgun (WGS) entry which is preliminary data.</text>
</comment>
<dbReference type="Pfam" id="PF03575">
    <property type="entry name" value="Peptidase_S51"/>
    <property type="match status" value="1"/>
</dbReference>
<dbReference type="Proteomes" id="UP000230179">
    <property type="component" value="Unassembled WGS sequence"/>
</dbReference>
<dbReference type="EMBL" id="PFBL01000022">
    <property type="protein sequence ID" value="PIR82977.1"/>
    <property type="molecule type" value="Genomic_DNA"/>
</dbReference>
<proteinExistence type="inferred from homology"/>
<dbReference type="SUPFAM" id="SSF52317">
    <property type="entry name" value="Class I glutamine amidotransferase-like"/>
    <property type="match status" value="1"/>
</dbReference>
<sequence length="197" mass="22235">MDNHMTRYILSGGYPWKAPDGGKAFFEELARGYEEPVKILECLFARPEDAWTKAYVEEQELVARLLPDKNIEFQLARRDAFIEQIRWANTIYLRGGDTAALLAALAQYPGWEKELGGKTLAGGSAGAMVIAKYSYSIDELALEDGLGLLPIKVQVHYRSDYNAPHVDWDNADEALASYKEKLPVWNLGEGEFKVFER</sequence>
<dbReference type="Gene3D" id="3.40.50.880">
    <property type="match status" value="1"/>
</dbReference>
<keyword evidence="2" id="KW-0645">Protease</keyword>
<keyword evidence="3" id="KW-0378">Hydrolase</keyword>
<dbReference type="GO" id="GO:0008236">
    <property type="term" value="F:serine-type peptidase activity"/>
    <property type="evidence" value="ECO:0007669"/>
    <property type="project" value="UniProtKB-KW"/>
</dbReference>
<evidence type="ECO:0008006" key="7">
    <source>
        <dbReference type="Google" id="ProtNLM"/>
    </source>
</evidence>
<keyword evidence="4" id="KW-0720">Serine protease</keyword>
<gene>
    <name evidence="5" type="ORF">COU19_02845</name>
</gene>
<protein>
    <recommendedName>
        <fullName evidence="7">Peptidase</fullName>
    </recommendedName>
</protein>
<evidence type="ECO:0000256" key="3">
    <source>
        <dbReference type="ARBA" id="ARBA00022801"/>
    </source>
</evidence>
<organism evidence="5 6">
    <name type="scientific">Candidatus Kaiserbacteria bacterium CG10_big_fil_rev_8_21_14_0_10_56_12</name>
    <dbReference type="NCBI Taxonomy" id="1974611"/>
    <lineage>
        <taxon>Bacteria</taxon>
        <taxon>Candidatus Kaiseribacteriota</taxon>
    </lineage>
</organism>
<evidence type="ECO:0000256" key="1">
    <source>
        <dbReference type="ARBA" id="ARBA00006534"/>
    </source>
</evidence>
<reference evidence="6" key="1">
    <citation type="submission" date="2017-09" db="EMBL/GenBank/DDBJ databases">
        <title>Depth-based differentiation of microbial function through sediment-hosted aquifers and enrichment of novel symbionts in the deep terrestrial subsurface.</title>
        <authorList>
            <person name="Probst A.J."/>
            <person name="Ladd B."/>
            <person name="Jarett J.K."/>
            <person name="Geller-Mcgrath D.E."/>
            <person name="Sieber C.M.K."/>
            <person name="Emerson J.B."/>
            <person name="Anantharaman K."/>
            <person name="Thomas B.C."/>
            <person name="Malmstrom R."/>
            <person name="Stieglmeier M."/>
            <person name="Klingl A."/>
            <person name="Woyke T."/>
            <person name="Ryan C.M."/>
            <person name="Banfield J.F."/>
        </authorList>
    </citation>
    <scope>NUCLEOTIDE SEQUENCE [LARGE SCALE GENOMIC DNA]</scope>
</reference>
<evidence type="ECO:0000313" key="6">
    <source>
        <dbReference type="Proteomes" id="UP000230179"/>
    </source>
</evidence>
<dbReference type="AlphaFoldDB" id="A0A2H0U9A5"/>
<evidence type="ECO:0000256" key="4">
    <source>
        <dbReference type="ARBA" id="ARBA00022825"/>
    </source>
</evidence>
<dbReference type="InterPro" id="IPR029062">
    <property type="entry name" value="Class_I_gatase-like"/>
</dbReference>
<name>A0A2H0U9A5_9BACT</name>
<comment type="similarity">
    <text evidence="1">Belongs to the peptidase S51 family.</text>
</comment>